<name>F0SN65_RUBBR</name>
<evidence type="ECO:0000313" key="3">
    <source>
        <dbReference type="Proteomes" id="UP000006860"/>
    </source>
</evidence>
<dbReference type="SUPFAM" id="SSF55804">
    <property type="entry name" value="Phoshotransferase/anion transport protein"/>
    <property type="match status" value="1"/>
</dbReference>
<organism evidence="2 3">
    <name type="scientific">Rubinisphaera brasiliensis (strain ATCC 49424 / DSM 5305 / JCM 21570 / IAM 15109 / NBRC 103401 / IFAM 1448)</name>
    <name type="common">Planctomyces brasiliensis</name>
    <dbReference type="NCBI Taxonomy" id="756272"/>
    <lineage>
        <taxon>Bacteria</taxon>
        <taxon>Pseudomonadati</taxon>
        <taxon>Planctomycetota</taxon>
        <taxon>Planctomycetia</taxon>
        <taxon>Planctomycetales</taxon>
        <taxon>Planctomycetaceae</taxon>
        <taxon>Rubinisphaera</taxon>
    </lineage>
</organism>
<dbReference type="EMBL" id="CP002546">
    <property type="protein sequence ID" value="ADY61094.1"/>
    <property type="molecule type" value="Genomic_DNA"/>
</dbReference>
<dbReference type="GO" id="GO:0030295">
    <property type="term" value="F:protein kinase activator activity"/>
    <property type="evidence" value="ECO:0007669"/>
    <property type="project" value="TreeGrafter"/>
</dbReference>
<keyword evidence="3" id="KW-1185">Reference proteome</keyword>
<evidence type="ECO:0000313" key="2">
    <source>
        <dbReference type="EMBL" id="ADY61094.1"/>
    </source>
</evidence>
<proteinExistence type="predicted"/>
<evidence type="ECO:0000259" key="1">
    <source>
        <dbReference type="PROSITE" id="PS51094"/>
    </source>
</evidence>
<dbReference type="AlphaFoldDB" id="F0SN65"/>
<reference evidence="3" key="1">
    <citation type="submission" date="2011-02" db="EMBL/GenBank/DDBJ databases">
        <title>The complete genome of Planctomyces brasiliensis DSM 5305.</title>
        <authorList>
            <person name="Lucas S."/>
            <person name="Copeland A."/>
            <person name="Lapidus A."/>
            <person name="Bruce D."/>
            <person name="Goodwin L."/>
            <person name="Pitluck S."/>
            <person name="Kyrpides N."/>
            <person name="Mavromatis K."/>
            <person name="Pagani I."/>
            <person name="Ivanova N."/>
            <person name="Ovchinnikova G."/>
            <person name="Lu M."/>
            <person name="Detter J.C."/>
            <person name="Han C."/>
            <person name="Land M."/>
            <person name="Hauser L."/>
            <person name="Markowitz V."/>
            <person name="Cheng J.-F."/>
            <person name="Hugenholtz P."/>
            <person name="Woyke T."/>
            <person name="Wu D."/>
            <person name="Tindall B."/>
            <person name="Pomrenke H.G."/>
            <person name="Brambilla E."/>
            <person name="Klenk H.-P."/>
            <person name="Eisen J.A."/>
        </authorList>
    </citation>
    <scope>NUCLEOTIDE SEQUENCE [LARGE SCALE GENOMIC DNA]</scope>
    <source>
        <strain evidence="3">ATCC 49424 / DSM 5305 / JCM 21570 / NBRC 103401 / IFAM 1448</strain>
    </source>
</reference>
<dbReference type="InterPro" id="IPR051541">
    <property type="entry name" value="PTS_SugarTrans_NitroReg"/>
</dbReference>
<sequence length="233" mass="26181">MTSPNIMTIEQLAQEMGRDVREIERLASKGHVPGRRVDGRWVFQSNEIREWIETELRTYTPGELTALEKSQHSQETDSERPVTSLLKRETIEVPLIARTKRSALGRLVEVANATWQIYMPDDVLNAVLEREDAMSTAMEGGVAIPHLRIPLPDALGESMIAFGRTANGIPFGGTRGLTDLFFLILCRDTRTHLQVLARLGRLFHLPGFFTELREAEDADAVWDIISAAEESLD</sequence>
<dbReference type="KEGG" id="pbs:Plabr_3497"/>
<dbReference type="eggNOG" id="COG1762">
    <property type="taxonomic scope" value="Bacteria"/>
</dbReference>
<protein>
    <submittedName>
        <fullName evidence="2">PTS IIA-like nitrogen-regulatory protein PtsN</fullName>
    </submittedName>
</protein>
<dbReference type="RefSeq" id="WP_013629813.1">
    <property type="nucleotide sequence ID" value="NC_015174.1"/>
</dbReference>
<accession>F0SN65</accession>
<dbReference type="PROSITE" id="PS51094">
    <property type="entry name" value="PTS_EIIA_TYPE_2"/>
    <property type="match status" value="1"/>
</dbReference>
<dbReference type="HOGENOM" id="CLU_072531_1_0_0"/>
<dbReference type="CDD" id="cd00211">
    <property type="entry name" value="PTS_IIA_fru"/>
    <property type="match status" value="1"/>
</dbReference>
<dbReference type="InterPro" id="IPR002178">
    <property type="entry name" value="PTS_EIIA_type-2_dom"/>
</dbReference>
<feature type="domain" description="PTS EIIA type-2" evidence="1">
    <location>
        <begin position="84"/>
        <end position="228"/>
    </location>
</feature>
<dbReference type="Gene3D" id="3.40.930.10">
    <property type="entry name" value="Mannitol-specific EII, Chain A"/>
    <property type="match status" value="1"/>
</dbReference>
<dbReference type="PANTHER" id="PTHR47738:SF1">
    <property type="entry name" value="NITROGEN REGULATORY PROTEIN"/>
    <property type="match status" value="1"/>
</dbReference>
<dbReference type="Proteomes" id="UP000006860">
    <property type="component" value="Chromosome"/>
</dbReference>
<dbReference type="InterPro" id="IPR016152">
    <property type="entry name" value="PTrfase/Anion_transptr"/>
</dbReference>
<dbReference type="Pfam" id="PF00359">
    <property type="entry name" value="PTS_EIIA_2"/>
    <property type="match status" value="1"/>
</dbReference>
<dbReference type="Pfam" id="PF12728">
    <property type="entry name" value="HTH_17"/>
    <property type="match status" value="1"/>
</dbReference>
<dbReference type="PANTHER" id="PTHR47738">
    <property type="entry name" value="PTS SYSTEM FRUCTOSE-LIKE EIIA COMPONENT-RELATED"/>
    <property type="match status" value="1"/>
</dbReference>
<gene>
    <name evidence="2" type="ordered locus">Plabr_3497</name>
</gene>
<dbReference type="STRING" id="756272.Plabr_3497"/>
<dbReference type="InterPro" id="IPR041657">
    <property type="entry name" value="HTH_17"/>
</dbReference>